<sequence>MKMQPQNNQSTARLTECIKCYNHPNVAGRGSVVVLGFCANWSKTTGAWTTASWQPVVCRYPHNHDGAE</sequence>
<dbReference type="AlphaFoldDB" id="A0A3S5BAR2"/>
<dbReference type="Proteomes" id="UP000784294">
    <property type="component" value="Unassembled WGS sequence"/>
</dbReference>
<evidence type="ECO:0000313" key="1">
    <source>
        <dbReference type="EMBL" id="VEL38827.1"/>
    </source>
</evidence>
<protein>
    <submittedName>
        <fullName evidence="1">Uncharacterized protein</fullName>
    </submittedName>
</protein>
<dbReference type="EMBL" id="CAAALY010259129">
    <property type="protein sequence ID" value="VEL38827.1"/>
    <property type="molecule type" value="Genomic_DNA"/>
</dbReference>
<accession>A0A3S5BAR2</accession>
<comment type="caution">
    <text evidence="1">The sequence shown here is derived from an EMBL/GenBank/DDBJ whole genome shotgun (WGS) entry which is preliminary data.</text>
</comment>
<keyword evidence="2" id="KW-1185">Reference proteome</keyword>
<organism evidence="1 2">
    <name type="scientific">Protopolystoma xenopodis</name>
    <dbReference type="NCBI Taxonomy" id="117903"/>
    <lineage>
        <taxon>Eukaryota</taxon>
        <taxon>Metazoa</taxon>
        <taxon>Spiralia</taxon>
        <taxon>Lophotrochozoa</taxon>
        <taxon>Platyhelminthes</taxon>
        <taxon>Monogenea</taxon>
        <taxon>Polyopisthocotylea</taxon>
        <taxon>Polystomatidea</taxon>
        <taxon>Polystomatidae</taxon>
        <taxon>Protopolystoma</taxon>
    </lineage>
</organism>
<evidence type="ECO:0000313" key="2">
    <source>
        <dbReference type="Proteomes" id="UP000784294"/>
    </source>
</evidence>
<name>A0A3S5BAR2_9PLAT</name>
<reference evidence="1" key="1">
    <citation type="submission" date="2018-11" db="EMBL/GenBank/DDBJ databases">
        <authorList>
            <consortium name="Pathogen Informatics"/>
        </authorList>
    </citation>
    <scope>NUCLEOTIDE SEQUENCE</scope>
</reference>
<gene>
    <name evidence="1" type="ORF">PXEA_LOCUS32267</name>
</gene>
<proteinExistence type="predicted"/>